<keyword evidence="5" id="KW-0732">Signal</keyword>
<dbReference type="GO" id="GO:0009253">
    <property type="term" value="P:peptidoglycan catabolic process"/>
    <property type="evidence" value="ECO:0007669"/>
    <property type="project" value="InterPro"/>
</dbReference>
<feature type="signal peptide" evidence="5">
    <location>
        <begin position="1"/>
        <end position="18"/>
    </location>
</feature>
<dbReference type="GO" id="GO:0008745">
    <property type="term" value="F:N-acetylmuramoyl-L-alanine amidase activity"/>
    <property type="evidence" value="ECO:0007669"/>
    <property type="project" value="UniProtKB-EC"/>
</dbReference>
<dbReference type="GO" id="GO:0019867">
    <property type="term" value="C:outer membrane"/>
    <property type="evidence" value="ECO:0007669"/>
    <property type="project" value="TreeGrafter"/>
</dbReference>
<dbReference type="InterPro" id="IPR036505">
    <property type="entry name" value="Amidase/PGRP_sf"/>
</dbReference>
<dbReference type="SUPFAM" id="SSF55846">
    <property type="entry name" value="N-acetylmuramoyl-L-alanine amidase-like"/>
    <property type="match status" value="1"/>
</dbReference>
<sequence>MLLHRFFLLLAIGFLALACNRNPYKATNKSYRKQVKTLAKQLRQKPLPANTAEGWVGTVNFNLRKPNIVVIHHTAQNSCDQTLQTFTKVRTQVSAHYVICRDGKVQHMLNDYLRAWHAGSGSWGNITDVNSSSIGIELDNNGNEPFAPAQMDALLSLLQTLRSNYNIPPANFVGHCDVAPGRKTDPSVYFSWKQLADKGFGIWYHDTTGLKPPAQFQDLQALRIVGYSTRDSIAARKAFALHFMRDTTGLWTDQHRKVLYALVQQL</sequence>
<gene>
    <name evidence="7" type="ORF">SAMN05444008_11122</name>
</gene>
<dbReference type="InterPro" id="IPR051206">
    <property type="entry name" value="NAMLAA_amidase_2"/>
</dbReference>
<dbReference type="PANTHER" id="PTHR30417">
    <property type="entry name" value="N-ACETYLMURAMOYL-L-ALANINE AMIDASE AMID"/>
    <property type="match status" value="1"/>
</dbReference>
<evidence type="ECO:0000259" key="6">
    <source>
        <dbReference type="SMART" id="SM00644"/>
    </source>
</evidence>
<dbReference type="PANTHER" id="PTHR30417:SF1">
    <property type="entry name" value="N-ACETYLMURAMOYL-L-ALANINE AMIDASE AMID"/>
    <property type="match status" value="1"/>
</dbReference>
<dbReference type="Pfam" id="PF01510">
    <property type="entry name" value="Amidase_2"/>
    <property type="match status" value="1"/>
</dbReference>
<keyword evidence="3" id="KW-0378">Hydrolase</keyword>
<dbReference type="Gene3D" id="3.40.80.10">
    <property type="entry name" value="Peptidoglycan recognition protein-like"/>
    <property type="match status" value="1"/>
</dbReference>
<dbReference type="EC" id="3.5.1.28" evidence="2"/>
<dbReference type="PROSITE" id="PS51257">
    <property type="entry name" value="PROKAR_LIPOPROTEIN"/>
    <property type="match status" value="1"/>
</dbReference>
<dbReference type="AlphaFoldDB" id="A0A1M5DNW6"/>
<protein>
    <recommendedName>
        <fullName evidence="2">N-acetylmuramoyl-L-alanine amidase</fullName>
        <ecNumber evidence="2">3.5.1.28</ecNumber>
    </recommendedName>
</protein>
<evidence type="ECO:0000256" key="1">
    <source>
        <dbReference type="ARBA" id="ARBA00001561"/>
    </source>
</evidence>
<dbReference type="CDD" id="cd06583">
    <property type="entry name" value="PGRP"/>
    <property type="match status" value="1"/>
</dbReference>
<feature type="chain" id="PRO_5012996828" description="N-acetylmuramoyl-L-alanine amidase" evidence="5">
    <location>
        <begin position="19"/>
        <end position="266"/>
    </location>
</feature>
<reference evidence="7 8" key="1">
    <citation type="submission" date="2016-11" db="EMBL/GenBank/DDBJ databases">
        <authorList>
            <person name="Jaros S."/>
            <person name="Januszkiewicz K."/>
            <person name="Wedrychowicz H."/>
        </authorList>
    </citation>
    <scope>NUCLEOTIDE SEQUENCE [LARGE SCALE GENOMIC DNA]</scope>
    <source>
        <strain evidence="7 8">DSM 26897</strain>
    </source>
</reference>
<evidence type="ECO:0000256" key="3">
    <source>
        <dbReference type="ARBA" id="ARBA00022801"/>
    </source>
</evidence>
<evidence type="ECO:0000256" key="2">
    <source>
        <dbReference type="ARBA" id="ARBA00011901"/>
    </source>
</evidence>
<evidence type="ECO:0000256" key="5">
    <source>
        <dbReference type="SAM" id="SignalP"/>
    </source>
</evidence>
<feature type="domain" description="N-acetylmuramoyl-L-alanine amidase" evidence="6">
    <location>
        <begin position="56"/>
        <end position="187"/>
    </location>
</feature>
<dbReference type="STRING" id="1302690.BUE76_20080"/>
<comment type="catalytic activity">
    <reaction evidence="1">
        <text>Hydrolyzes the link between N-acetylmuramoyl residues and L-amino acid residues in certain cell-wall glycopeptides.</text>
        <dbReference type="EC" id="3.5.1.28"/>
    </reaction>
</comment>
<dbReference type="Proteomes" id="UP000184368">
    <property type="component" value="Unassembled WGS sequence"/>
</dbReference>
<dbReference type="GO" id="GO:0071555">
    <property type="term" value="P:cell wall organization"/>
    <property type="evidence" value="ECO:0007669"/>
    <property type="project" value="UniProtKB-KW"/>
</dbReference>
<dbReference type="EMBL" id="FQUO01000011">
    <property type="protein sequence ID" value="SHF68660.1"/>
    <property type="molecule type" value="Genomic_DNA"/>
</dbReference>
<accession>A0A1M5DNW6</accession>
<evidence type="ECO:0000256" key="4">
    <source>
        <dbReference type="ARBA" id="ARBA00023316"/>
    </source>
</evidence>
<evidence type="ECO:0000313" key="7">
    <source>
        <dbReference type="EMBL" id="SHF68660.1"/>
    </source>
</evidence>
<dbReference type="SMART" id="SM00644">
    <property type="entry name" value="Ami_2"/>
    <property type="match status" value="1"/>
</dbReference>
<proteinExistence type="predicted"/>
<evidence type="ECO:0000313" key="8">
    <source>
        <dbReference type="Proteomes" id="UP000184368"/>
    </source>
</evidence>
<keyword evidence="4" id="KW-0961">Cell wall biogenesis/degradation</keyword>
<dbReference type="RefSeq" id="WP_073044503.1">
    <property type="nucleotide sequence ID" value="NZ_FQUO01000011.1"/>
</dbReference>
<organism evidence="7 8">
    <name type="scientific">Cnuella takakiae</name>
    <dbReference type="NCBI Taxonomy" id="1302690"/>
    <lineage>
        <taxon>Bacteria</taxon>
        <taxon>Pseudomonadati</taxon>
        <taxon>Bacteroidota</taxon>
        <taxon>Chitinophagia</taxon>
        <taxon>Chitinophagales</taxon>
        <taxon>Chitinophagaceae</taxon>
        <taxon>Cnuella</taxon>
    </lineage>
</organism>
<dbReference type="InterPro" id="IPR002502">
    <property type="entry name" value="Amidase_domain"/>
</dbReference>
<name>A0A1M5DNW6_9BACT</name>
<dbReference type="GO" id="GO:0009254">
    <property type="term" value="P:peptidoglycan turnover"/>
    <property type="evidence" value="ECO:0007669"/>
    <property type="project" value="TreeGrafter"/>
</dbReference>
<keyword evidence="8" id="KW-1185">Reference proteome</keyword>